<accession>A0A1Q8QLQ7</accession>
<dbReference type="Proteomes" id="UP000186102">
    <property type="component" value="Unassembled WGS sequence"/>
</dbReference>
<dbReference type="EMBL" id="MLBF01000045">
    <property type="protein sequence ID" value="OLN28255.1"/>
    <property type="molecule type" value="Genomic_DNA"/>
</dbReference>
<name>A0A1Q8QLQ7_9FIRM</name>
<evidence type="ECO:0000313" key="2">
    <source>
        <dbReference type="Proteomes" id="UP000186102"/>
    </source>
</evidence>
<organism evidence="1 2">
    <name type="scientific">Desulfosporosinus metallidurans</name>
    <dbReference type="NCBI Taxonomy" id="1888891"/>
    <lineage>
        <taxon>Bacteria</taxon>
        <taxon>Bacillati</taxon>
        <taxon>Bacillota</taxon>
        <taxon>Clostridia</taxon>
        <taxon>Eubacteriales</taxon>
        <taxon>Desulfitobacteriaceae</taxon>
        <taxon>Desulfosporosinus</taxon>
    </lineage>
</organism>
<evidence type="ECO:0000313" key="1">
    <source>
        <dbReference type="EMBL" id="OLN28255.1"/>
    </source>
</evidence>
<dbReference type="STRING" id="1888891.DSOL_4153"/>
<proteinExistence type="predicted"/>
<comment type="caution">
    <text evidence="1">The sequence shown here is derived from an EMBL/GenBank/DDBJ whole genome shotgun (WGS) entry which is preliminary data.</text>
</comment>
<dbReference type="AlphaFoldDB" id="A0A1Q8QLQ7"/>
<gene>
    <name evidence="1" type="ORF">DSOL_4153</name>
</gene>
<sequence length="48" mass="5593">MTLFSEAISQKTETFLKKSKVKSRRIIEDTDISDLFGIEMETKPKRSK</sequence>
<keyword evidence="2" id="KW-1185">Reference proteome</keyword>
<reference evidence="1 2" key="1">
    <citation type="submission" date="2016-09" db="EMBL/GenBank/DDBJ databases">
        <title>Complete genome of Desulfosporosinus sp. OL.</title>
        <authorList>
            <person name="Mardanov A."/>
            <person name="Beletsky A."/>
            <person name="Panova A."/>
            <person name="Karnachuk O."/>
            <person name="Ravin N."/>
        </authorList>
    </citation>
    <scope>NUCLEOTIDE SEQUENCE [LARGE SCALE GENOMIC DNA]</scope>
    <source>
        <strain evidence="1 2">OL</strain>
    </source>
</reference>
<protein>
    <submittedName>
        <fullName evidence="1">Uncharacterized protein</fullName>
    </submittedName>
</protein>